<dbReference type="Proteomes" id="UP001239085">
    <property type="component" value="Unassembled WGS sequence"/>
</dbReference>
<proteinExistence type="predicted"/>
<organism evidence="2 3">
    <name type="scientific">Microbacterium murale</name>
    <dbReference type="NCBI Taxonomy" id="1081040"/>
    <lineage>
        <taxon>Bacteria</taxon>
        <taxon>Bacillati</taxon>
        <taxon>Actinomycetota</taxon>
        <taxon>Actinomycetes</taxon>
        <taxon>Micrococcales</taxon>
        <taxon>Microbacteriaceae</taxon>
        <taxon>Microbacterium</taxon>
    </lineage>
</organism>
<keyword evidence="3" id="KW-1185">Reference proteome</keyword>
<evidence type="ECO:0008006" key="4">
    <source>
        <dbReference type="Google" id="ProtNLM"/>
    </source>
</evidence>
<evidence type="ECO:0000256" key="1">
    <source>
        <dbReference type="SAM" id="SignalP"/>
    </source>
</evidence>
<evidence type="ECO:0000313" key="3">
    <source>
        <dbReference type="Proteomes" id="UP001239085"/>
    </source>
</evidence>
<reference evidence="2 3" key="1">
    <citation type="submission" date="2023-07" db="EMBL/GenBank/DDBJ databases">
        <title>Comparative genomics of wheat-associated soil bacteria to identify genetic determinants of phenazine resistance.</title>
        <authorList>
            <person name="Mouncey N."/>
        </authorList>
    </citation>
    <scope>NUCLEOTIDE SEQUENCE [LARGE SCALE GENOMIC DNA]</scope>
    <source>
        <strain evidence="2 3">W2I7</strain>
    </source>
</reference>
<name>A0ABU0P3K1_9MICO</name>
<dbReference type="PROSITE" id="PS51257">
    <property type="entry name" value="PROKAR_LIPOPROTEIN"/>
    <property type="match status" value="1"/>
</dbReference>
<accession>A0ABU0P3K1</accession>
<protein>
    <recommendedName>
        <fullName evidence="4">Nuclear transport factor 2 family protein</fullName>
    </recommendedName>
</protein>
<feature type="chain" id="PRO_5046824512" description="Nuclear transport factor 2 family protein" evidence="1">
    <location>
        <begin position="27"/>
        <end position="182"/>
    </location>
</feature>
<dbReference type="RefSeq" id="WP_307357179.1">
    <property type="nucleotide sequence ID" value="NZ_JAUSXK010000001.1"/>
</dbReference>
<sequence length="182" mass="19523">MTLPRSKSTRIRMLTLLALTAAALSACTPTPEPTPTPTAAFASEEEAFAAAEEVYRAYNDALNEVDVSDASTFEALYALTSGDFEAADRKTFSQLQAENYTLWGEARVALFQGKEATEPYKEITALVCVDVSNSGISDEKGRSVVPSDRPDINALRVTFVNAGGDLLIDHADREESSSCASS</sequence>
<comment type="caution">
    <text evidence="2">The sequence shown here is derived from an EMBL/GenBank/DDBJ whole genome shotgun (WGS) entry which is preliminary data.</text>
</comment>
<evidence type="ECO:0000313" key="2">
    <source>
        <dbReference type="EMBL" id="MDQ0641920.1"/>
    </source>
</evidence>
<gene>
    <name evidence="2" type="ORF">QFZ46_000080</name>
</gene>
<dbReference type="EMBL" id="JAUSXK010000001">
    <property type="protein sequence ID" value="MDQ0641920.1"/>
    <property type="molecule type" value="Genomic_DNA"/>
</dbReference>
<feature type="signal peptide" evidence="1">
    <location>
        <begin position="1"/>
        <end position="26"/>
    </location>
</feature>
<keyword evidence="1" id="KW-0732">Signal</keyword>